<dbReference type="Pfam" id="PF03734">
    <property type="entry name" value="YkuD"/>
    <property type="match status" value="1"/>
</dbReference>
<evidence type="ECO:0000259" key="9">
    <source>
        <dbReference type="PROSITE" id="PS52029"/>
    </source>
</evidence>
<feature type="domain" description="L,D-TPase catalytic" evidence="9">
    <location>
        <begin position="57"/>
        <end position="189"/>
    </location>
</feature>
<proteinExistence type="inferred from homology"/>
<evidence type="ECO:0000256" key="6">
    <source>
        <dbReference type="ARBA" id="ARBA00023316"/>
    </source>
</evidence>
<dbReference type="EMBL" id="JADBEO010000023">
    <property type="protein sequence ID" value="MDR4307295.1"/>
    <property type="molecule type" value="Genomic_DNA"/>
</dbReference>
<reference evidence="10" key="1">
    <citation type="submission" date="2020-10" db="EMBL/GenBank/DDBJ databases">
        <authorList>
            <person name="Abbas A."/>
            <person name="Razzaq R."/>
            <person name="Waqas M."/>
            <person name="Abbas N."/>
            <person name="Nielsen T.K."/>
            <person name="Hansen L.H."/>
            <person name="Hussain S."/>
            <person name="Shahid M."/>
        </authorList>
    </citation>
    <scope>NUCLEOTIDE SEQUENCE</scope>
    <source>
        <strain evidence="10">S14</strain>
    </source>
</reference>
<name>A0ABU1DHB8_9HYPH</name>
<protein>
    <recommendedName>
        <fullName evidence="9">L,D-TPase catalytic domain-containing protein</fullName>
    </recommendedName>
</protein>
<dbReference type="PROSITE" id="PS51257">
    <property type="entry name" value="PROKAR_LIPOPROTEIN"/>
    <property type="match status" value="1"/>
</dbReference>
<evidence type="ECO:0000256" key="5">
    <source>
        <dbReference type="ARBA" id="ARBA00022984"/>
    </source>
</evidence>
<evidence type="ECO:0000256" key="4">
    <source>
        <dbReference type="ARBA" id="ARBA00022960"/>
    </source>
</evidence>
<keyword evidence="4 7" id="KW-0133">Cell shape</keyword>
<dbReference type="PANTHER" id="PTHR36699:SF1">
    <property type="entry name" value="L,D-TRANSPEPTIDASE YAFK-RELATED"/>
    <property type="match status" value="1"/>
</dbReference>
<feature type="active site" description="Nucleophile" evidence="7">
    <location>
        <position position="158"/>
    </location>
</feature>
<keyword evidence="3" id="KW-0808">Transferase</keyword>
<sequence length="533" mass="55607">MSVARPAIVAVTLAAAVALSGCNRESQMASTAKASQPLPPQLVSLMTEKQMTPQDPMLLRIYKEESKAEVWKKRRVDGKYALLKTYDICRFSGKLGPKIKEGDKQAPEGFYQVTPAQMNPKSSYYLSFNLGYPNAYDKALGRTGLHVMMHGDCLSAGCYAMTDAQMGEIYAMARESFRGGQPSFQVQALPFRMTPQNIARRRNDKNMPFWKNLKQGSDAFEVTKLEPKVDACGKKYVFNAKPEGFSGFNPSAGCPRYQVEPTIAKAVAAKEKADNIVIAALSKTEPLAPEYVAQNGRLRRTLDQPIVMVAAVAPEAVGAPVAAKQGADGGMQLASATPAQSVAAAKTGASPTSAPIAVAALKTAPETTASAGAAVAVEPAKSEGGFFAKMFRGEETPAATPVPAPAASATQVASAKPAAPPVAHVASAKPGAAIGLKAAAPREVTPQEPVMASSAPAEQPGAMAKLKGWMGGLLGGKAEEPAAAAIPVNEPAPTPAAPDAQKRNRSANLPPQLAPNARAATDPAVTSSYAPID</sequence>
<evidence type="ECO:0000313" key="10">
    <source>
        <dbReference type="EMBL" id="MDR4307295.1"/>
    </source>
</evidence>
<dbReference type="SUPFAM" id="SSF141523">
    <property type="entry name" value="L,D-transpeptidase catalytic domain-like"/>
    <property type="match status" value="1"/>
</dbReference>
<dbReference type="Proteomes" id="UP001181622">
    <property type="component" value="Unassembled WGS sequence"/>
</dbReference>
<keyword evidence="5 7" id="KW-0573">Peptidoglycan synthesis</keyword>
<comment type="pathway">
    <text evidence="1 7">Cell wall biogenesis; peptidoglycan biosynthesis.</text>
</comment>
<dbReference type="CDD" id="cd16913">
    <property type="entry name" value="YkuD_like"/>
    <property type="match status" value="1"/>
</dbReference>
<dbReference type="RefSeq" id="WP_309392026.1">
    <property type="nucleotide sequence ID" value="NZ_JADBEO010000023.1"/>
</dbReference>
<gene>
    <name evidence="10" type="ORF">IHQ68_11775</name>
</gene>
<comment type="similarity">
    <text evidence="2">Belongs to the YkuD family.</text>
</comment>
<feature type="active site" description="Proton donor/acceptor" evidence="7">
    <location>
        <position position="150"/>
    </location>
</feature>
<evidence type="ECO:0000256" key="3">
    <source>
        <dbReference type="ARBA" id="ARBA00022679"/>
    </source>
</evidence>
<feature type="compositionally biased region" description="Polar residues" evidence="8">
    <location>
        <begin position="524"/>
        <end position="533"/>
    </location>
</feature>
<evidence type="ECO:0000313" key="11">
    <source>
        <dbReference type="Proteomes" id="UP001181622"/>
    </source>
</evidence>
<feature type="region of interest" description="Disordered" evidence="8">
    <location>
        <begin position="482"/>
        <end position="533"/>
    </location>
</feature>
<evidence type="ECO:0000256" key="2">
    <source>
        <dbReference type="ARBA" id="ARBA00005992"/>
    </source>
</evidence>
<keyword evidence="11" id="KW-1185">Reference proteome</keyword>
<organism evidence="10 11">
    <name type="scientific">Chelatococcus sambhunathii</name>
    <dbReference type="NCBI Taxonomy" id="363953"/>
    <lineage>
        <taxon>Bacteria</taxon>
        <taxon>Pseudomonadati</taxon>
        <taxon>Pseudomonadota</taxon>
        <taxon>Alphaproteobacteria</taxon>
        <taxon>Hyphomicrobiales</taxon>
        <taxon>Chelatococcaceae</taxon>
        <taxon>Chelatococcus</taxon>
    </lineage>
</organism>
<evidence type="ECO:0000256" key="8">
    <source>
        <dbReference type="SAM" id="MobiDB-lite"/>
    </source>
</evidence>
<evidence type="ECO:0000256" key="7">
    <source>
        <dbReference type="PROSITE-ProRule" id="PRU01373"/>
    </source>
</evidence>
<dbReference type="PROSITE" id="PS52029">
    <property type="entry name" value="LD_TPASE"/>
    <property type="match status" value="1"/>
</dbReference>
<evidence type="ECO:0000256" key="1">
    <source>
        <dbReference type="ARBA" id="ARBA00004752"/>
    </source>
</evidence>
<dbReference type="PANTHER" id="PTHR36699">
    <property type="entry name" value="LD-TRANSPEPTIDASE"/>
    <property type="match status" value="1"/>
</dbReference>
<accession>A0ABU1DHB8</accession>
<dbReference type="InterPro" id="IPR038063">
    <property type="entry name" value="Transpep_catalytic_dom"/>
</dbReference>
<dbReference type="InterPro" id="IPR005490">
    <property type="entry name" value="LD_TPept_cat_dom"/>
</dbReference>
<keyword evidence="6 7" id="KW-0961">Cell wall biogenesis/degradation</keyword>
<comment type="caution">
    <text evidence="10">The sequence shown here is derived from an EMBL/GenBank/DDBJ whole genome shotgun (WGS) entry which is preliminary data.</text>
</comment>